<evidence type="ECO:0000256" key="3">
    <source>
        <dbReference type="RuleBase" id="RU003560"/>
    </source>
</evidence>
<comment type="cofactor">
    <cofactor evidence="1">
        <name>pyridoxal 5'-phosphate</name>
        <dbReference type="ChEBI" id="CHEBI:597326"/>
    </cofactor>
</comment>
<dbReference type="Gene3D" id="3.90.1150.10">
    <property type="entry name" value="Aspartate Aminotransferase, domain 1"/>
    <property type="match status" value="1"/>
</dbReference>
<comment type="caution">
    <text evidence="4">The sequence shown here is derived from an EMBL/GenBank/DDBJ whole genome shotgun (WGS) entry which is preliminary data.</text>
</comment>
<evidence type="ECO:0000256" key="1">
    <source>
        <dbReference type="ARBA" id="ARBA00001933"/>
    </source>
</evidence>
<dbReference type="InterPro" id="IPR005814">
    <property type="entry name" value="Aminotrans_3"/>
</dbReference>
<dbReference type="InterPro" id="IPR015421">
    <property type="entry name" value="PyrdxlP-dep_Trfase_major"/>
</dbReference>
<keyword evidence="2 3" id="KW-0663">Pyridoxal phosphate</keyword>
<protein>
    <recommendedName>
        <fullName evidence="6">Glutamate-1-semialdehyde 2,1-aminomutase</fullName>
    </recommendedName>
</protein>
<dbReference type="SUPFAM" id="SSF53383">
    <property type="entry name" value="PLP-dependent transferases"/>
    <property type="match status" value="1"/>
</dbReference>
<dbReference type="InterPro" id="IPR015422">
    <property type="entry name" value="PyrdxlP-dep_Trfase_small"/>
</dbReference>
<evidence type="ECO:0000313" key="5">
    <source>
        <dbReference type="Proteomes" id="UP000293360"/>
    </source>
</evidence>
<dbReference type="PANTHER" id="PTHR43713">
    <property type="entry name" value="GLUTAMATE-1-SEMIALDEHYDE 2,1-AMINOMUTASE"/>
    <property type="match status" value="1"/>
</dbReference>
<evidence type="ECO:0000313" key="4">
    <source>
        <dbReference type="EMBL" id="RYP04830.1"/>
    </source>
</evidence>
<gene>
    <name evidence="4" type="ORF">DL764_004205</name>
</gene>
<proteinExistence type="inferred from homology"/>
<reference evidence="4 5" key="1">
    <citation type="submission" date="2018-06" db="EMBL/GenBank/DDBJ databases">
        <title>Complete Genomes of Monosporascus.</title>
        <authorList>
            <person name="Robinson A.J."/>
            <person name="Natvig D.O."/>
        </authorList>
    </citation>
    <scope>NUCLEOTIDE SEQUENCE [LARGE SCALE GENOMIC DNA]</scope>
    <source>
        <strain evidence="4 5">CBS 110550</strain>
    </source>
</reference>
<comment type="similarity">
    <text evidence="3">Belongs to the class-III pyridoxal-phosphate-dependent aminotransferase family.</text>
</comment>
<dbReference type="EMBL" id="QJNU01000193">
    <property type="protein sequence ID" value="RYP04830.1"/>
    <property type="molecule type" value="Genomic_DNA"/>
</dbReference>
<accession>A0A4Q4TH26</accession>
<dbReference type="GO" id="GO:0030170">
    <property type="term" value="F:pyridoxal phosphate binding"/>
    <property type="evidence" value="ECO:0007669"/>
    <property type="project" value="InterPro"/>
</dbReference>
<sequence>MTSREEYLQAALGAAVQRYEERNKRSRELHLAALESMPGGNTRTLLHNPPFPTFMKRGEGYKLFDEDGHEYVDLVAEMTAGLFGHGHPTLLRVLTETAGTVGLSLGATHAAESRLAALLCQRFGLERLRFTNSGTEANLHALAAARKHTGRRTVVAFSGGYHGSVLSFGAPLGKDGGEVSFGPGENTVDRDSFVVLRYNDADAVRRVFREREGEIAAVLVEGMQGSGGFIPGRYEFLLAIQEECEKAKSVFILDEVMTSRLAPGGLQSTIPGLRPTLTTLGKYIGGGLPFGAFGGSEPVMAVYDPRLPGTLAHSGTFQNNTLMLHVGHAALSQVYTPEAAVAHSARGEAFRARLRDVAGGTRIAFTGSGSFACLHVSEAWGRRGGGDGEGGSVTCKEDGGPEDEEVKELFWFYMLERGFWVQRRGNIALILDIPQEVLDQFVDAVADFIRDHERVLKL</sequence>
<evidence type="ECO:0008006" key="6">
    <source>
        <dbReference type="Google" id="ProtNLM"/>
    </source>
</evidence>
<dbReference type="AlphaFoldDB" id="A0A4Q4TH26"/>
<dbReference type="Gene3D" id="3.40.640.10">
    <property type="entry name" value="Type I PLP-dependent aspartate aminotransferase-like (Major domain)"/>
    <property type="match status" value="1"/>
</dbReference>
<dbReference type="GO" id="GO:0008483">
    <property type="term" value="F:transaminase activity"/>
    <property type="evidence" value="ECO:0007669"/>
    <property type="project" value="InterPro"/>
</dbReference>
<keyword evidence="5" id="KW-1185">Reference proteome</keyword>
<dbReference type="InterPro" id="IPR015424">
    <property type="entry name" value="PyrdxlP-dep_Trfase"/>
</dbReference>
<dbReference type="PANTHER" id="PTHR43713:SF3">
    <property type="entry name" value="GLUTAMATE-1-SEMIALDEHYDE 2,1-AMINOMUTASE 1, CHLOROPLASTIC-RELATED"/>
    <property type="match status" value="1"/>
</dbReference>
<dbReference type="Proteomes" id="UP000293360">
    <property type="component" value="Unassembled WGS sequence"/>
</dbReference>
<dbReference type="OrthoDB" id="425114at2759"/>
<evidence type="ECO:0000256" key="2">
    <source>
        <dbReference type="ARBA" id="ARBA00022898"/>
    </source>
</evidence>
<dbReference type="STRING" id="155417.A0A4Q4TH26"/>
<organism evidence="4 5">
    <name type="scientific">Monosporascus ibericus</name>
    <dbReference type="NCBI Taxonomy" id="155417"/>
    <lineage>
        <taxon>Eukaryota</taxon>
        <taxon>Fungi</taxon>
        <taxon>Dikarya</taxon>
        <taxon>Ascomycota</taxon>
        <taxon>Pezizomycotina</taxon>
        <taxon>Sordariomycetes</taxon>
        <taxon>Xylariomycetidae</taxon>
        <taxon>Xylariales</taxon>
        <taxon>Xylariales incertae sedis</taxon>
        <taxon>Monosporascus</taxon>
    </lineage>
</organism>
<name>A0A4Q4TH26_9PEZI</name>
<dbReference type="Pfam" id="PF00202">
    <property type="entry name" value="Aminotran_3"/>
    <property type="match status" value="1"/>
</dbReference>